<organism evidence="2">
    <name type="scientific">Strombidium rassoulzadegani</name>
    <dbReference type="NCBI Taxonomy" id="1082188"/>
    <lineage>
        <taxon>Eukaryota</taxon>
        <taxon>Sar</taxon>
        <taxon>Alveolata</taxon>
        <taxon>Ciliophora</taxon>
        <taxon>Intramacronucleata</taxon>
        <taxon>Spirotrichea</taxon>
        <taxon>Oligotrichia</taxon>
        <taxon>Strombidiidae</taxon>
        <taxon>Strombidium</taxon>
    </lineage>
</organism>
<dbReference type="Gene3D" id="3.40.50.300">
    <property type="entry name" value="P-loop containing nucleotide triphosphate hydrolases"/>
    <property type="match status" value="1"/>
</dbReference>
<evidence type="ECO:0000259" key="1">
    <source>
        <dbReference type="Pfam" id="PF00485"/>
    </source>
</evidence>
<protein>
    <recommendedName>
        <fullName evidence="1">Phosphoribulokinase/uridine kinase domain-containing protein</fullName>
    </recommendedName>
</protein>
<dbReference type="SUPFAM" id="SSF52540">
    <property type="entry name" value="P-loop containing nucleoside triphosphate hydrolases"/>
    <property type="match status" value="1"/>
</dbReference>
<dbReference type="GO" id="GO:0005524">
    <property type="term" value="F:ATP binding"/>
    <property type="evidence" value="ECO:0007669"/>
    <property type="project" value="InterPro"/>
</dbReference>
<accession>A0A7S3CSX4</accession>
<dbReference type="PANTHER" id="PTHR10285">
    <property type="entry name" value="URIDINE KINASE"/>
    <property type="match status" value="1"/>
</dbReference>
<dbReference type="InterPro" id="IPR027417">
    <property type="entry name" value="P-loop_NTPase"/>
</dbReference>
<dbReference type="InterPro" id="IPR006083">
    <property type="entry name" value="PRK/URK"/>
</dbReference>
<dbReference type="GO" id="GO:0016301">
    <property type="term" value="F:kinase activity"/>
    <property type="evidence" value="ECO:0007669"/>
    <property type="project" value="InterPro"/>
</dbReference>
<feature type="domain" description="Phosphoribulokinase/uridine kinase" evidence="1">
    <location>
        <begin position="28"/>
        <end position="230"/>
    </location>
</feature>
<evidence type="ECO:0000313" key="2">
    <source>
        <dbReference type="EMBL" id="CAE0236509.1"/>
    </source>
</evidence>
<gene>
    <name evidence="2" type="ORF">SRAS04492_LOCUS8316</name>
</gene>
<proteinExistence type="predicted"/>
<dbReference type="Pfam" id="PF00485">
    <property type="entry name" value="PRK"/>
    <property type="match status" value="1"/>
</dbReference>
<dbReference type="AlphaFoldDB" id="A0A7S3CSX4"/>
<name>A0A7S3CSX4_9SPIT</name>
<reference evidence="2" key="1">
    <citation type="submission" date="2021-01" db="EMBL/GenBank/DDBJ databases">
        <authorList>
            <person name="Corre E."/>
            <person name="Pelletier E."/>
            <person name="Niang G."/>
            <person name="Scheremetjew M."/>
            <person name="Finn R."/>
            <person name="Kale V."/>
            <person name="Holt S."/>
            <person name="Cochrane G."/>
            <person name="Meng A."/>
            <person name="Brown T."/>
            <person name="Cohen L."/>
        </authorList>
    </citation>
    <scope>NUCLEOTIDE SEQUENCE</scope>
    <source>
        <strain evidence="2">Ras09</strain>
    </source>
</reference>
<sequence length="260" mass="30328">MTGKRIYSPLANCKKLANQQMMRKRPYVIGICGGPSSGKSTVAKIIKEQLPQAIILNLINFYKPIRGNMRRSRANSMVDDQRDEKEIKEEIREVYRRIDFDSPDAIDWDLLNKGVQSLKNYKPFNKPIYNQDEMIRLAETDHIKPSPVIIIEGHLIFSNEELIKKMDLKVFLDTDDDVRLSRSVLKNSRRHPGDMQFLKDFLQKYEQSVKPNFEKYIEPTKKYADIILPNYGFTTEDALDIYKMNIPAIDLIINRVLSEQ</sequence>
<dbReference type="EMBL" id="HBIA01016685">
    <property type="protein sequence ID" value="CAE0236509.1"/>
    <property type="molecule type" value="Transcribed_RNA"/>
</dbReference>